<dbReference type="GO" id="GO:0016491">
    <property type="term" value="F:oxidoreductase activity"/>
    <property type="evidence" value="ECO:0007669"/>
    <property type="project" value="UniProtKB-KW"/>
</dbReference>
<evidence type="ECO:0000256" key="1">
    <source>
        <dbReference type="ARBA" id="ARBA00007118"/>
    </source>
</evidence>
<comment type="similarity">
    <text evidence="1">Belongs to the nitroreductase family.</text>
</comment>
<evidence type="ECO:0000313" key="5">
    <source>
        <dbReference type="EMBL" id="MBB4665884.1"/>
    </source>
</evidence>
<keyword evidence="6" id="KW-1185">Reference proteome</keyword>
<dbReference type="PANTHER" id="PTHR43673">
    <property type="entry name" value="NAD(P)H NITROREDUCTASE YDGI-RELATED"/>
    <property type="match status" value="1"/>
</dbReference>
<dbReference type="RefSeq" id="WP_184214912.1">
    <property type="nucleotide sequence ID" value="NZ_JACHMD010000001.1"/>
</dbReference>
<dbReference type="CDD" id="cd02138">
    <property type="entry name" value="TdsD-like"/>
    <property type="match status" value="1"/>
</dbReference>
<comment type="caution">
    <text evidence="5">The sequence shown here is derived from an EMBL/GenBank/DDBJ whole genome shotgun (WGS) entry which is preliminary data.</text>
</comment>
<gene>
    <name evidence="5" type="ORF">BKA24_000593</name>
</gene>
<evidence type="ECO:0000256" key="2">
    <source>
        <dbReference type="ARBA" id="ARBA00023002"/>
    </source>
</evidence>
<dbReference type="Pfam" id="PF00881">
    <property type="entry name" value="Nitroreductase"/>
    <property type="match status" value="2"/>
</dbReference>
<reference evidence="5 6" key="1">
    <citation type="submission" date="2020-08" db="EMBL/GenBank/DDBJ databases">
        <title>Sequencing the genomes of 1000 actinobacteria strains.</title>
        <authorList>
            <person name="Klenk H.-P."/>
        </authorList>
    </citation>
    <scope>NUCLEOTIDE SEQUENCE [LARGE SCALE GENOMIC DNA]</scope>
    <source>
        <strain evidence="5 6">DSM 24947</strain>
    </source>
</reference>
<evidence type="ECO:0000313" key="6">
    <source>
        <dbReference type="Proteomes" id="UP000573729"/>
    </source>
</evidence>
<feature type="region of interest" description="Disordered" evidence="3">
    <location>
        <begin position="1"/>
        <end position="22"/>
    </location>
</feature>
<feature type="region of interest" description="Disordered" evidence="3">
    <location>
        <begin position="182"/>
        <end position="205"/>
    </location>
</feature>
<protein>
    <submittedName>
        <fullName evidence="5">Nitroreductase</fullName>
    </submittedName>
</protein>
<keyword evidence="2" id="KW-0560">Oxidoreductase</keyword>
<name>A0A7W7BQI2_9MICO</name>
<dbReference type="EMBL" id="JACHMD010000001">
    <property type="protein sequence ID" value="MBB4665884.1"/>
    <property type="molecule type" value="Genomic_DNA"/>
</dbReference>
<dbReference type="Proteomes" id="UP000573729">
    <property type="component" value="Unassembled WGS sequence"/>
</dbReference>
<evidence type="ECO:0000256" key="3">
    <source>
        <dbReference type="SAM" id="MobiDB-lite"/>
    </source>
</evidence>
<feature type="domain" description="Nitroreductase" evidence="4">
    <location>
        <begin position="32"/>
        <end position="89"/>
    </location>
</feature>
<dbReference type="AlphaFoldDB" id="A0A7W7BQI2"/>
<dbReference type="InterPro" id="IPR029479">
    <property type="entry name" value="Nitroreductase"/>
</dbReference>
<evidence type="ECO:0000259" key="4">
    <source>
        <dbReference type="Pfam" id="PF00881"/>
    </source>
</evidence>
<sequence length="205" mass="21961">MRTPRATPVPDPRSPVPDRAATTDRPILDVLTERWSTRLFDGETPIDEDALASALEAARWSPSASNTQPWRFLVARRGTASHAKIVDALVGFNQGWAPDAAALVVFVAATEADGKPLRWSSYDVGQAAAHFTIQAHAAGLFTHQMGGFDADALAASFSLPDTLRPLTVTAVGSLGDFASASEKVQERESAPRTRRPVAESLLLDD</sequence>
<proteinExistence type="inferred from homology"/>
<organism evidence="5 6">
    <name type="scientific">Microbacterium marinum</name>
    <dbReference type="NCBI Taxonomy" id="421115"/>
    <lineage>
        <taxon>Bacteria</taxon>
        <taxon>Bacillati</taxon>
        <taxon>Actinomycetota</taxon>
        <taxon>Actinomycetes</taxon>
        <taxon>Micrococcales</taxon>
        <taxon>Microbacteriaceae</taxon>
        <taxon>Microbacterium</taxon>
    </lineage>
</organism>
<dbReference type="InterPro" id="IPR000415">
    <property type="entry name" value="Nitroreductase-like"/>
</dbReference>
<dbReference type="PANTHER" id="PTHR43673:SF10">
    <property type="entry name" value="NADH DEHYDROGENASE_NAD(P)H NITROREDUCTASE XCC3605-RELATED"/>
    <property type="match status" value="1"/>
</dbReference>
<dbReference type="SUPFAM" id="SSF55469">
    <property type="entry name" value="FMN-dependent nitroreductase-like"/>
    <property type="match status" value="1"/>
</dbReference>
<feature type="domain" description="Nitroreductase" evidence="4">
    <location>
        <begin position="93"/>
        <end position="172"/>
    </location>
</feature>
<dbReference type="Gene3D" id="3.40.109.10">
    <property type="entry name" value="NADH Oxidase"/>
    <property type="match status" value="1"/>
</dbReference>
<accession>A0A7W7BQI2</accession>